<keyword evidence="1" id="KW-0472">Membrane</keyword>
<sequence length="74" mass="7931">MGIGVSMFFLTIGAILTFAIEPDVLGSAVKINVIGIIFMVVGGVGLLLSIVFMNRRGRTSEDSLLDHERNPPTI</sequence>
<dbReference type="RefSeq" id="WP_184986866.1">
    <property type="nucleotide sequence ID" value="NZ_BAAALO010000051.1"/>
</dbReference>
<accession>A0A7X0IK37</accession>
<dbReference type="Pfam" id="PF20059">
    <property type="entry name" value="DUF6458"/>
    <property type="match status" value="1"/>
</dbReference>
<protein>
    <recommendedName>
        <fullName evidence="2">DUF6458 domain-containing protein</fullName>
    </recommendedName>
</protein>
<organism evidence="3 4">
    <name type="scientific">Sphaerisporangium rubeum</name>
    <dbReference type="NCBI Taxonomy" id="321317"/>
    <lineage>
        <taxon>Bacteria</taxon>
        <taxon>Bacillati</taxon>
        <taxon>Actinomycetota</taxon>
        <taxon>Actinomycetes</taxon>
        <taxon>Streptosporangiales</taxon>
        <taxon>Streptosporangiaceae</taxon>
        <taxon>Sphaerisporangium</taxon>
    </lineage>
</organism>
<evidence type="ECO:0000313" key="4">
    <source>
        <dbReference type="Proteomes" id="UP000555564"/>
    </source>
</evidence>
<dbReference type="AlphaFoldDB" id="A0A7X0IK37"/>
<reference evidence="3 4" key="1">
    <citation type="submission" date="2020-08" db="EMBL/GenBank/DDBJ databases">
        <title>Sequencing the genomes of 1000 actinobacteria strains.</title>
        <authorList>
            <person name="Klenk H.-P."/>
        </authorList>
    </citation>
    <scope>NUCLEOTIDE SEQUENCE [LARGE SCALE GENOMIC DNA]</scope>
    <source>
        <strain evidence="3 4">DSM 44936</strain>
    </source>
</reference>
<dbReference type="Proteomes" id="UP000555564">
    <property type="component" value="Unassembled WGS sequence"/>
</dbReference>
<evidence type="ECO:0000256" key="1">
    <source>
        <dbReference type="SAM" id="Phobius"/>
    </source>
</evidence>
<comment type="caution">
    <text evidence="3">The sequence shown here is derived from an EMBL/GenBank/DDBJ whole genome shotgun (WGS) entry which is preliminary data.</text>
</comment>
<name>A0A7X0IK37_9ACTN</name>
<feature type="transmembrane region" description="Helical" evidence="1">
    <location>
        <begin position="29"/>
        <end position="53"/>
    </location>
</feature>
<dbReference type="InterPro" id="IPR045597">
    <property type="entry name" value="DUF6458"/>
</dbReference>
<dbReference type="EMBL" id="JACHIU010000001">
    <property type="protein sequence ID" value="MBB6476677.1"/>
    <property type="molecule type" value="Genomic_DNA"/>
</dbReference>
<gene>
    <name evidence="3" type="ORF">BJ992_006108</name>
</gene>
<keyword evidence="4" id="KW-1185">Reference proteome</keyword>
<keyword evidence="1" id="KW-1133">Transmembrane helix</keyword>
<proteinExistence type="predicted"/>
<feature type="domain" description="DUF6458" evidence="2">
    <location>
        <begin position="1"/>
        <end position="59"/>
    </location>
</feature>
<keyword evidence="1" id="KW-0812">Transmembrane</keyword>
<evidence type="ECO:0000259" key="2">
    <source>
        <dbReference type="Pfam" id="PF20059"/>
    </source>
</evidence>
<evidence type="ECO:0000313" key="3">
    <source>
        <dbReference type="EMBL" id="MBB6476677.1"/>
    </source>
</evidence>